<accession>A0A9W6YM97</accession>
<dbReference type="Gene3D" id="1.10.20.10">
    <property type="entry name" value="Histone, subunit A"/>
    <property type="match status" value="1"/>
</dbReference>
<evidence type="ECO:0000256" key="2">
    <source>
        <dbReference type="ARBA" id="ARBA00023242"/>
    </source>
</evidence>
<dbReference type="GO" id="GO:0016251">
    <property type="term" value="F:RNA polymerase II general transcription initiation factor activity"/>
    <property type="evidence" value="ECO:0007669"/>
    <property type="project" value="TreeGrafter"/>
</dbReference>
<organism evidence="4 5">
    <name type="scientific">Ambrosiozyma monospora</name>
    <name type="common">Yeast</name>
    <name type="synonym">Endomycopsis monosporus</name>
    <dbReference type="NCBI Taxonomy" id="43982"/>
    <lineage>
        <taxon>Eukaryota</taxon>
        <taxon>Fungi</taxon>
        <taxon>Dikarya</taxon>
        <taxon>Ascomycota</taxon>
        <taxon>Saccharomycotina</taxon>
        <taxon>Pichiomycetes</taxon>
        <taxon>Pichiales</taxon>
        <taxon>Pichiaceae</taxon>
        <taxon>Ambrosiozyma</taxon>
    </lineage>
</organism>
<keyword evidence="2" id="KW-0539">Nucleus</keyword>
<dbReference type="Proteomes" id="UP001165063">
    <property type="component" value="Unassembled WGS sequence"/>
</dbReference>
<dbReference type="Pfam" id="PF00808">
    <property type="entry name" value="CBFD_NFYB_HMF"/>
    <property type="match status" value="1"/>
</dbReference>
<evidence type="ECO:0000256" key="1">
    <source>
        <dbReference type="ARBA" id="ARBA00004123"/>
    </source>
</evidence>
<dbReference type="AlphaFoldDB" id="A0A9W6YM97"/>
<dbReference type="GO" id="GO:0001046">
    <property type="term" value="F:core promoter sequence-specific DNA binding"/>
    <property type="evidence" value="ECO:0007669"/>
    <property type="project" value="TreeGrafter"/>
</dbReference>
<dbReference type="OrthoDB" id="653904at2759"/>
<sequence length="121" mass="13313">MSDSETKSNTTTNPVNLESFSKLKTHFPAARVKKLMQSDEDIGKVAQATPMAVGRALEMFLCSLVEKSVATASEEGSKKISVQLLNKTIQSDDQFDFVMDVCEKYMGSNNNNNNNSANNKQ</sequence>
<proteinExistence type="predicted"/>
<feature type="domain" description="Transcription factor CBF/NF-Y/archaeal histone" evidence="3">
    <location>
        <begin position="26"/>
        <end position="83"/>
    </location>
</feature>
<comment type="subcellular location">
    <subcellularLocation>
        <location evidence="1">Nucleus</location>
    </subcellularLocation>
</comment>
<evidence type="ECO:0000259" key="3">
    <source>
        <dbReference type="Pfam" id="PF00808"/>
    </source>
</evidence>
<name>A0A9W6YM97_AMBMO</name>
<evidence type="ECO:0000313" key="4">
    <source>
        <dbReference type="EMBL" id="GMG20202.1"/>
    </source>
</evidence>
<dbReference type="GO" id="GO:0046982">
    <property type="term" value="F:protein heterodimerization activity"/>
    <property type="evidence" value="ECO:0007669"/>
    <property type="project" value="InterPro"/>
</dbReference>
<comment type="caution">
    <text evidence="4">The sequence shown here is derived from an EMBL/GenBank/DDBJ whole genome shotgun (WGS) entry which is preliminary data.</text>
</comment>
<dbReference type="InterPro" id="IPR003958">
    <property type="entry name" value="CBFA_NFYB_domain"/>
</dbReference>
<dbReference type="PANTHER" id="PTHR10252:SF5">
    <property type="entry name" value="DR1-ASSOCIATED COREPRESSOR"/>
    <property type="match status" value="1"/>
</dbReference>
<reference evidence="4" key="1">
    <citation type="submission" date="2023-04" db="EMBL/GenBank/DDBJ databases">
        <title>Ambrosiozyma monospora NBRC 1965.</title>
        <authorList>
            <person name="Ichikawa N."/>
            <person name="Sato H."/>
            <person name="Tonouchi N."/>
        </authorList>
    </citation>
    <scope>NUCLEOTIDE SEQUENCE</scope>
    <source>
        <strain evidence="4">NBRC 1965</strain>
    </source>
</reference>
<dbReference type="InterPro" id="IPR050568">
    <property type="entry name" value="Transcr_DNA_Rep_Reg"/>
</dbReference>
<protein>
    <submittedName>
        <fullName evidence="4">Unnamed protein product</fullName>
    </submittedName>
</protein>
<dbReference type="EMBL" id="BSXU01000308">
    <property type="protein sequence ID" value="GMG20202.1"/>
    <property type="molecule type" value="Genomic_DNA"/>
</dbReference>
<dbReference type="PANTHER" id="PTHR10252">
    <property type="entry name" value="HISTONE-LIKE TRANSCRIPTION FACTOR CCAAT-RELATED"/>
    <property type="match status" value="1"/>
</dbReference>
<dbReference type="CDD" id="cd22906">
    <property type="entry name" value="HFD_DRAP1"/>
    <property type="match status" value="1"/>
</dbReference>
<evidence type="ECO:0000313" key="5">
    <source>
        <dbReference type="Proteomes" id="UP001165063"/>
    </source>
</evidence>
<dbReference type="GO" id="GO:0017054">
    <property type="term" value="C:negative cofactor 2 complex"/>
    <property type="evidence" value="ECO:0007669"/>
    <property type="project" value="TreeGrafter"/>
</dbReference>
<keyword evidence="5" id="KW-1185">Reference proteome</keyword>
<dbReference type="InterPro" id="IPR009072">
    <property type="entry name" value="Histone-fold"/>
</dbReference>
<gene>
    <name evidence="4" type="ORF">Amon01_000105000</name>
</gene>
<dbReference type="SUPFAM" id="SSF47113">
    <property type="entry name" value="Histone-fold"/>
    <property type="match status" value="1"/>
</dbReference>